<comment type="caution">
    <text evidence="5">The sequence shown here is derived from an EMBL/GenBank/DDBJ whole genome shotgun (WGS) entry which is preliminary data.</text>
</comment>
<dbReference type="AlphaFoldDB" id="A0ABD0SJW9"/>
<keyword evidence="1" id="KW-0433">Leucine-rich repeat</keyword>
<accession>A0ABD0SJW9</accession>
<dbReference type="SUPFAM" id="SSF52058">
    <property type="entry name" value="L domain-like"/>
    <property type="match status" value="1"/>
</dbReference>
<dbReference type="SUPFAM" id="SSF52047">
    <property type="entry name" value="RNI-like"/>
    <property type="match status" value="1"/>
</dbReference>
<dbReference type="PANTHER" id="PTHR24369">
    <property type="entry name" value="ANTIGEN BSP, PUTATIVE-RELATED"/>
    <property type="match status" value="1"/>
</dbReference>
<proteinExistence type="predicted"/>
<evidence type="ECO:0008006" key="7">
    <source>
        <dbReference type="Google" id="ProtNLM"/>
    </source>
</evidence>
<keyword evidence="2 4" id="KW-0732">Signal</keyword>
<dbReference type="PROSITE" id="PS51450">
    <property type="entry name" value="LRR"/>
    <property type="match status" value="9"/>
</dbReference>
<dbReference type="Proteomes" id="UP001549921">
    <property type="component" value="Unassembled WGS sequence"/>
</dbReference>
<dbReference type="PANTHER" id="PTHR24369:SF210">
    <property type="entry name" value="CHAOPTIN-RELATED"/>
    <property type="match status" value="1"/>
</dbReference>
<evidence type="ECO:0000256" key="3">
    <source>
        <dbReference type="ARBA" id="ARBA00022737"/>
    </source>
</evidence>
<dbReference type="InterPro" id="IPR001611">
    <property type="entry name" value="Leu-rich_rpt"/>
</dbReference>
<feature type="chain" id="PRO_5044860222" description="Toll-like receptor 3" evidence="4">
    <location>
        <begin position="21"/>
        <end position="704"/>
    </location>
</feature>
<evidence type="ECO:0000313" key="6">
    <source>
        <dbReference type="Proteomes" id="UP001549921"/>
    </source>
</evidence>
<dbReference type="PRINTS" id="PR00019">
    <property type="entry name" value="LEURICHRPT"/>
</dbReference>
<dbReference type="Gene3D" id="3.80.10.10">
    <property type="entry name" value="Ribonuclease Inhibitor"/>
    <property type="match status" value="3"/>
</dbReference>
<dbReference type="Pfam" id="PF13855">
    <property type="entry name" value="LRR_8"/>
    <property type="match status" value="4"/>
</dbReference>
<evidence type="ECO:0000256" key="2">
    <source>
        <dbReference type="ARBA" id="ARBA00022729"/>
    </source>
</evidence>
<name>A0ABD0SJW9_LOXSC</name>
<dbReference type="EMBL" id="JBEDNZ010000019">
    <property type="protein sequence ID" value="KAL0820143.1"/>
    <property type="molecule type" value="Genomic_DNA"/>
</dbReference>
<dbReference type="SMART" id="SM00369">
    <property type="entry name" value="LRR_TYP"/>
    <property type="match status" value="14"/>
</dbReference>
<protein>
    <recommendedName>
        <fullName evidence="7">Toll-like receptor 3</fullName>
    </recommendedName>
</protein>
<reference evidence="5 6" key="1">
    <citation type="submission" date="2024-06" db="EMBL/GenBank/DDBJ databases">
        <title>A chromosome-level genome assembly of beet webworm, Loxostege sticticalis.</title>
        <authorList>
            <person name="Zhang Y."/>
        </authorList>
    </citation>
    <scope>NUCLEOTIDE SEQUENCE [LARGE SCALE GENOMIC DNA]</scope>
    <source>
        <strain evidence="5">AQ028</strain>
        <tissue evidence="5">Male pupae</tissue>
    </source>
</reference>
<dbReference type="InterPro" id="IPR050541">
    <property type="entry name" value="LRR_TM_domain-containing"/>
</dbReference>
<evidence type="ECO:0000313" key="5">
    <source>
        <dbReference type="EMBL" id="KAL0820143.1"/>
    </source>
</evidence>
<sequence length="704" mass="80847">MRKGYSKLLFILGVVAHVSSYCPEMHPMGLCSFRVVCRGDIRDVSLPYKCQGSTNIPVTVNLTLTEANERVSGNWPKTELSILEYMPRLQKLYLDNNNIKHIISNDEGGPFFHLNRLEVLDLSQNSLTDIDIFSFENYPNKMKKLSLAYNAIDKILGDVFGELTSLVELDLSHNLISDLTEEPFSNMTKLEVLKLNDNRIKNLNGAVNNLQNLKHLFLKGNHIQNIDDQSLKIIYDLETFDISWNQLESLTSVVFSRHWNHFASNSVCKIKLSGNHITSVPNATSKEILERFTRSIRKNFNPVDVLTELDLSKNEISNIEYNAFQSLVKLSSLDLSCNKLVGFVVNPHDLEHLKYLNLSTNYITNLYFESFWSMSNLQNLDLSHNYLDVIPDKTFMNNYNLKYVNMTHNEIKELENLRIKTFHPDGGVLDLSNNGLFKFNLLFGEGLRLNILLLNSNNISDASLVKLHYQTELKTLDMSWNLIEELDENSLRLPVTLSTLNLNYNKIQKIAPSSFHQLGHLKMLRLAHNNFSEIEYGAFQGLTSLMHLDLSFNNIRYLDSKVLMDLKSLAILSLRFNGLYSLDYNGWLGHKIDLKVYMEGNSFSCEWLGHALTDFNNGYSRMRPTVLMRTMSGHSLEGIPCIKKESEMELARLTSASDSVMADERLLVLTQKILEAIKEQNHFMKRFIWGAHVQHLVETEKLKR</sequence>
<evidence type="ECO:0000256" key="1">
    <source>
        <dbReference type="ARBA" id="ARBA00022614"/>
    </source>
</evidence>
<organism evidence="5 6">
    <name type="scientific">Loxostege sticticalis</name>
    <name type="common">Beet webworm moth</name>
    <dbReference type="NCBI Taxonomy" id="481309"/>
    <lineage>
        <taxon>Eukaryota</taxon>
        <taxon>Metazoa</taxon>
        <taxon>Ecdysozoa</taxon>
        <taxon>Arthropoda</taxon>
        <taxon>Hexapoda</taxon>
        <taxon>Insecta</taxon>
        <taxon>Pterygota</taxon>
        <taxon>Neoptera</taxon>
        <taxon>Endopterygota</taxon>
        <taxon>Lepidoptera</taxon>
        <taxon>Glossata</taxon>
        <taxon>Ditrysia</taxon>
        <taxon>Pyraloidea</taxon>
        <taxon>Crambidae</taxon>
        <taxon>Pyraustinae</taxon>
        <taxon>Loxostege</taxon>
    </lineage>
</organism>
<feature type="signal peptide" evidence="4">
    <location>
        <begin position="1"/>
        <end position="20"/>
    </location>
</feature>
<evidence type="ECO:0000256" key="4">
    <source>
        <dbReference type="SAM" id="SignalP"/>
    </source>
</evidence>
<dbReference type="SMART" id="SM00365">
    <property type="entry name" value="LRR_SD22"/>
    <property type="match status" value="11"/>
</dbReference>
<dbReference type="InterPro" id="IPR032675">
    <property type="entry name" value="LRR_dom_sf"/>
</dbReference>
<dbReference type="InterPro" id="IPR003591">
    <property type="entry name" value="Leu-rich_rpt_typical-subtyp"/>
</dbReference>
<gene>
    <name evidence="5" type="ORF">ABMA28_006077</name>
</gene>
<dbReference type="Pfam" id="PF00560">
    <property type="entry name" value="LRR_1"/>
    <property type="match status" value="1"/>
</dbReference>
<keyword evidence="3" id="KW-0677">Repeat</keyword>